<dbReference type="Gene3D" id="3.40.30.10">
    <property type="entry name" value="Glutaredoxin"/>
    <property type="match status" value="1"/>
</dbReference>
<sequence>MATWDLSQTSHHVLICNGGSCSRKDADAVTLAIREEITAHGADDRIHTTRTQCNGRCEDACVVTVYPQGVWYKEITPDIGKAIVREHLIGAIR</sequence>
<dbReference type="EMBL" id="CP027059">
    <property type="protein sequence ID" value="UQZ85844.1"/>
    <property type="molecule type" value="Genomic_DNA"/>
</dbReference>
<reference evidence="1" key="2">
    <citation type="journal article" date="2021" name="J Anim Sci Technol">
        <title>Complete genome sequence of Paenibacillus konkukensis sp. nov. SK3146 as a potential probiotic strain.</title>
        <authorList>
            <person name="Jung H.I."/>
            <person name="Park S."/>
            <person name="Niu K.M."/>
            <person name="Lee S.W."/>
            <person name="Kothari D."/>
            <person name="Yi K.J."/>
            <person name="Kim S.K."/>
        </authorList>
    </citation>
    <scope>NUCLEOTIDE SEQUENCE</scope>
    <source>
        <strain evidence="1">SK3146</strain>
    </source>
</reference>
<evidence type="ECO:0000313" key="2">
    <source>
        <dbReference type="Proteomes" id="UP001057134"/>
    </source>
</evidence>
<protein>
    <submittedName>
        <fullName evidence="1">Ferredoxin, 2Fe-2S</fullName>
    </submittedName>
</protein>
<dbReference type="CDD" id="cd02980">
    <property type="entry name" value="TRX_Fd_family"/>
    <property type="match status" value="1"/>
</dbReference>
<reference evidence="1" key="1">
    <citation type="submission" date="2018-02" db="EMBL/GenBank/DDBJ databases">
        <authorList>
            <person name="Kim S.-K."/>
            <person name="Jung H.-I."/>
            <person name="Lee S.-W."/>
        </authorList>
    </citation>
    <scope>NUCLEOTIDE SEQUENCE</scope>
    <source>
        <strain evidence="1">SK3146</strain>
    </source>
</reference>
<keyword evidence="2" id="KW-1185">Reference proteome</keyword>
<gene>
    <name evidence="1" type="ORF">SK3146_05134</name>
</gene>
<organism evidence="1 2">
    <name type="scientific">Paenibacillus konkukensis</name>
    <dbReference type="NCBI Taxonomy" id="2020716"/>
    <lineage>
        <taxon>Bacteria</taxon>
        <taxon>Bacillati</taxon>
        <taxon>Bacillota</taxon>
        <taxon>Bacilli</taxon>
        <taxon>Bacillales</taxon>
        <taxon>Paenibacillaceae</taxon>
        <taxon>Paenibacillus</taxon>
    </lineage>
</organism>
<dbReference type="InterPro" id="IPR036249">
    <property type="entry name" value="Thioredoxin-like_sf"/>
</dbReference>
<name>A0ABY4RWS1_9BACL</name>
<proteinExistence type="predicted"/>
<dbReference type="RefSeq" id="WP_434006822.1">
    <property type="nucleotide sequence ID" value="NZ_CP027059.1"/>
</dbReference>
<dbReference type="Proteomes" id="UP001057134">
    <property type="component" value="Chromosome"/>
</dbReference>
<accession>A0ABY4RWS1</accession>
<dbReference type="SUPFAM" id="SSF52833">
    <property type="entry name" value="Thioredoxin-like"/>
    <property type="match status" value="1"/>
</dbReference>
<dbReference type="Pfam" id="PF01257">
    <property type="entry name" value="2Fe-2S_thioredx"/>
    <property type="match status" value="1"/>
</dbReference>
<evidence type="ECO:0000313" key="1">
    <source>
        <dbReference type="EMBL" id="UQZ85844.1"/>
    </source>
</evidence>